<reference evidence="2" key="1">
    <citation type="journal article" date="2019" name="Int. J. Syst. Evol. Microbiol.">
        <title>The Global Catalogue of Microorganisms (GCM) 10K type strain sequencing project: providing services to taxonomists for standard genome sequencing and annotation.</title>
        <authorList>
            <consortium name="The Broad Institute Genomics Platform"/>
            <consortium name="The Broad Institute Genome Sequencing Center for Infectious Disease"/>
            <person name="Wu L."/>
            <person name="Ma J."/>
        </authorList>
    </citation>
    <scope>NUCLEOTIDE SEQUENCE [LARGE SCALE GENOMIC DNA]</scope>
    <source>
        <strain evidence="2">KCTC 42423</strain>
    </source>
</reference>
<protein>
    <recommendedName>
        <fullName evidence="3">Transporter</fullName>
    </recommendedName>
</protein>
<name>A0ABW5NAI9_9FLAO</name>
<evidence type="ECO:0008006" key="3">
    <source>
        <dbReference type="Google" id="ProtNLM"/>
    </source>
</evidence>
<dbReference type="Proteomes" id="UP001597459">
    <property type="component" value="Unassembled WGS sequence"/>
</dbReference>
<organism evidence="1 2">
    <name type="scientific">Aquimarina hainanensis</name>
    <dbReference type="NCBI Taxonomy" id="1578017"/>
    <lineage>
        <taxon>Bacteria</taxon>
        <taxon>Pseudomonadati</taxon>
        <taxon>Bacteroidota</taxon>
        <taxon>Flavobacteriia</taxon>
        <taxon>Flavobacteriales</taxon>
        <taxon>Flavobacteriaceae</taxon>
        <taxon>Aquimarina</taxon>
    </lineage>
</organism>
<proteinExistence type="predicted"/>
<gene>
    <name evidence="1" type="ORF">ACFSTE_14930</name>
</gene>
<dbReference type="EMBL" id="JBHULX010000030">
    <property type="protein sequence ID" value="MFD2592131.1"/>
    <property type="molecule type" value="Genomic_DNA"/>
</dbReference>
<keyword evidence="2" id="KW-1185">Reference proteome</keyword>
<sequence>MLHKSKQKWLVLMGVVFPCICIAQTTISGFFSKKEQLTVASSYTYKFYERYYSGTRLTERNPPGFDRISSTLVSLYGEYGLTDWLSFTATLPYISIGSEGGALDPYQQKDRIEGLQDLGFFAKARVANVYFTNGASLQAGVAAGTFLPVGDYEGRGLLSLGTKATTMDGIGVLQFTTSFRLFAEVQAGYSYRYHKEYTVPDAFLWSAKLGYYNRFFYTHAKIGVQQSVSGYDIGSPQYQEAGPDGLPETRVNYTNLSFDLYIPVYKQILGVSSGYSTTIDGRNMNKERYFSFGLVYKQG</sequence>
<comment type="caution">
    <text evidence="1">The sequence shown here is derived from an EMBL/GenBank/DDBJ whole genome shotgun (WGS) entry which is preliminary data.</text>
</comment>
<accession>A0ABW5NAI9</accession>
<evidence type="ECO:0000313" key="1">
    <source>
        <dbReference type="EMBL" id="MFD2592131.1"/>
    </source>
</evidence>
<dbReference type="RefSeq" id="WP_378253684.1">
    <property type="nucleotide sequence ID" value="NZ_JBHSJV010000001.1"/>
</dbReference>
<evidence type="ECO:0000313" key="2">
    <source>
        <dbReference type="Proteomes" id="UP001597459"/>
    </source>
</evidence>